<comment type="caution">
    <text evidence="2">The sequence shown here is derived from an EMBL/GenBank/DDBJ whole genome shotgun (WGS) entry which is preliminary data.</text>
</comment>
<dbReference type="EMBL" id="LUUB01000054">
    <property type="protein sequence ID" value="OAF09957.1"/>
    <property type="molecule type" value="Genomic_DNA"/>
</dbReference>
<protein>
    <submittedName>
        <fullName evidence="2">Uncharacterized protein</fullName>
    </submittedName>
</protein>
<sequence>MQGEYLLAKKSAAVLLLLLGIVLVVIDLHEETLPIAMLGALSLLGGVFLLVLKIVRRSQTRQF</sequence>
<proteinExistence type="predicted"/>
<accession>A0A176YS33</accession>
<organism evidence="2 3">
    <name type="scientific">Bradyrhizobium centrolobii</name>
    <dbReference type="NCBI Taxonomy" id="1505087"/>
    <lineage>
        <taxon>Bacteria</taxon>
        <taxon>Pseudomonadati</taxon>
        <taxon>Pseudomonadota</taxon>
        <taxon>Alphaproteobacteria</taxon>
        <taxon>Hyphomicrobiales</taxon>
        <taxon>Nitrobacteraceae</taxon>
        <taxon>Bradyrhizobium</taxon>
    </lineage>
</organism>
<gene>
    <name evidence="2" type="ORF">AYJ54_12225</name>
</gene>
<feature type="transmembrane region" description="Helical" evidence="1">
    <location>
        <begin position="12"/>
        <end position="29"/>
    </location>
</feature>
<keyword evidence="1" id="KW-0812">Transmembrane</keyword>
<evidence type="ECO:0000256" key="1">
    <source>
        <dbReference type="SAM" id="Phobius"/>
    </source>
</evidence>
<reference evidence="2 3" key="1">
    <citation type="submission" date="2016-03" db="EMBL/GenBank/DDBJ databases">
        <title>Draft Genome Sequence of the Strain BR 10245 (Bradyrhizobium sp.) isolated from nodules of Centrolobium paraense.</title>
        <authorList>
            <person name="Simoes-Araujo J.L.Sr."/>
            <person name="Barauna A.C."/>
            <person name="Silva K."/>
            <person name="Zilli J.E."/>
        </authorList>
    </citation>
    <scope>NUCLEOTIDE SEQUENCE [LARGE SCALE GENOMIC DNA]</scope>
    <source>
        <strain evidence="2 3">BR 10245</strain>
    </source>
</reference>
<dbReference type="Proteomes" id="UP000076959">
    <property type="component" value="Unassembled WGS sequence"/>
</dbReference>
<keyword evidence="3" id="KW-1185">Reference proteome</keyword>
<keyword evidence="1" id="KW-0472">Membrane</keyword>
<evidence type="ECO:0000313" key="2">
    <source>
        <dbReference type="EMBL" id="OAF09957.1"/>
    </source>
</evidence>
<name>A0A176YS33_9BRAD</name>
<dbReference type="AlphaFoldDB" id="A0A176YS33"/>
<feature type="transmembrane region" description="Helical" evidence="1">
    <location>
        <begin position="35"/>
        <end position="55"/>
    </location>
</feature>
<keyword evidence="1" id="KW-1133">Transmembrane helix</keyword>
<evidence type="ECO:0000313" key="3">
    <source>
        <dbReference type="Proteomes" id="UP000076959"/>
    </source>
</evidence>